<dbReference type="EMBL" id="QTJV01000001">
    <property type="protein sequence ID" value="RFM36331.1"/>
    <property type="molecule type" value="Genomic_DNA"/>
</dbReference>
<evidence type="ECO:0000313" key="4">
    <source>
        <dbReference type="Proteomes" id="UP000261174"/>
    </source>
</evidence>
<dbReference type="Proteomes" id="UP000261174">
    <property type="component" value="Unassembled WGS sequence"/>
</dbReference>
<dbReference type="InterPro" id="IPR029046">
    <property type="entry name" value="LolA/LolB/LppX"/>
</dbReference>
<keyword evidence="3" id="KW-0449">Lipoprotein</keyword>
<evidence type="ECO:0000313" key="3">
    <source>
        <dbReference type="EMBL" id="RFM36331.1"/>
    </source>
</evidence>
<dbReference type="CDD" id="cd16325">
    <property type="entry name" value="LolA"/>
    <property type="match status" value="1"/>
</dbReference>
<organism evidence="3 4">
    <name type="scientific">Chitinophaga silvisoli</name>
    <dbReference type="NCBI Taxonomy" id="2291814"/>
    <lineage>
        <taxon>Bacteria</taxon>
        <taxon>Pseudomonadati</taxon>
        <taxon>Bacteroidota</taxon>
        <taxon>Chitinophagia</taxon>
        <taxon>Chitinophagales</taxon>
        <taxon>Chitinophagaceae</taxon>
        <taxon>Chitinophaga</taxon>
    </lineage>
</organism>
<keyword evidence="4" id="KW-1185">Reference proteome</keyword>
<evidence type="ECO:0000256" key="2">
    <source>
        <dbReference type="SAM" id="SignalP"/>
    </source>
</evidence>
<keyword evidence="1 2" id="KW-0732">Signal</keyword>
<dbReference type="Gene3D" id="2.50.20.10">
    <property type="entry name" value="Lipoprotein localisation LolA/LolB/LppX"/>
    <property type="match status" value="1"/>
</dbReference>
<dbReference type="SUPFAM" id="SSF89392">
    <property type="entry name" value="Prokaryotic lipoproteins and lipoprotein localization factors"/>
    <property type="match status" value="1"/>
</dbReference>
<proteinExistence type="predicted"/>
<feature type="chain" id="PRO_5017834272" evidence="2">
    <location>
        <begin position="20"/>
        <end position="212"/>
    </location>
</feature>
<evidence type="ECO:0000256" key="1">
    <source>
        <dbReference type="ARBA" id="ARBA00022729"/>
    </source>
</evidence>
<dbReference type="RefSeq" id="WP_116851658.1">
    <property type="nucleotide sequence ID" value="NZ_QTJV01000001.1"/>
</dbReference>
<dbReference type="AlphaFoldDB" id="A0A3E1P843"/>
<feature type="signal peptide" evidence="2">
    <location>
        <begin position="1"/>
        <end position="19"/>
    </location>
</feature>
<accession>A0A3E1P843</accession>
<sequence>MRRWIIALIMMCGVVQANAQQHPGYKPVADLAGFKQQFATASRQTQSIQCDFVQEKNLSMLADKITSKGKFWFKKENKVRMEYTTPSYYLLVMNGKDIKTKDSQKESHVSAKGNKLFEQINKITVDCVQGNVVDNADFKTTILENAAGYLLEMTPVNKQLSQYFKTIVLLVDRKDLTVNKIEMYEAGGDNTTISFLHKQLNVNIPDATFAAK</sequence>
<dbReference type="PANTHER" id="PTHR35869">
    <property type="entry name" value="OUTER-MEMBRANE LIPOPROTEIN CARRIER PROTEIN"/>
    <property type="match status" value="1"/>
</dbReference>
<reference evidence="3 4" key="1">
    <citation type="submission" date="2018-08" db="EMBL/GenBank/DDBJ databases">
        <title>Chitinophaga sp. K20C18050901, a novel bacterium isolated from forest soil.</title>
        <authorList>
            <person name="Wang C."/>
        </authorList>
    </citation>
    <scope>NUCLEOTIDE SEQUENCE [LARGE SCALE GENOMIC DNA]</scope>
    <source>
        <strain evidence="3 4">K20C18050901</strain>
    </source>
</reference>
<name>A0A3E1P843_9BACT</name>
<gene>
    <name evidence="3" type="ORF">DXN04_02165</name>
</gene>
<protein>
    <submittedName>
        <fullName evidence="3">Outer membrane lipoprotein carrier protein LolA</fullName>
    </submittedName>
</protein>
<dbReference type="Pfam" id="PF03548">
    <property type="entry name" value="LolA"/>
    <property type="match status" value="1"/>
</dbReference>
<dbReference type="PANTHER" id="PTHR35869:SF1">
    <property type="entry name" value="OUTER-MEMBRANE LIPOPROTEIN CARRIER PROTEIN"/>
    <property type="match status" value="1"/>
</dbReference>
<dbReference type="InterPro" id="IPR004564">
    <property type="entry name" value="OM_lipoprot_carrier_LolA-like"/>
</dbReference>
<comment type="caution">
    <text evidence="3">The sequence shown here is derived from an EMBL/GenBank/DDBJ whole genome shotgun (WGS) entry which is preliminary data.</text>
</comment>
<dbReference type="OrthoDB" id="1027451at2"/>